<protein>
    <submittedName>
        <fullName evidence="1">Uncharacterized protein</fullName>
    </submittedName>
</protein>
<evidence type="ECO:0000313" key="2">
    <source>
        <dbReference type="Proteomes" id="UP000735302"/>
    </source>
</evidence>
<reference evidence="1 2" key="1">
    <citation type="journal article" date="2021" name="Elife">
        <title>Chloroplast acquisition without the gene transfer in kleptoplastic sea slugs, Plakobranchus ocellatus.</title>
        <authorList>
            <person name="Maeda T."/>
            <person name="Takahashi S."/>
            <person name="Yoshida T."/>
            <person name="Shimamura S."/>
            <person name="Takaki Y."/>
            <person name="Nagai Y."/>
            <person name="Toyoda A."/>
            <person name="Suzuki Y."/>
            <person name="Arimoto A."/>
            <person name="Ishii H."/>
            <person name="Satoh N."/>
            <person name="Nishiyama T."/>
            <person name="Hasebe M."/>
            <person name="Maruyama T."/>
            <person name="Minagawa J."/>
            <person name="Obokata J."/>
            <person name="Shigenobu S."/>
        </authorList>
    </citation>
    <scope>NUCLEOTIDE SEQUENCE [LARGE SCALE GENOMIC DNA]</scope>
</reference>
<proteinExistence type="predicted"/>
<name>A0AAV4DSB1_9GAST</name>
<sequence length="179" mass="20150">MIATSSDDRKQSLVIQFHSQPSGLHGGDWLNATCHGHKLASKDLFWRIISNDDLVKIPEDQHLVKINNFTDLFWRIISDDDLVKIPKEQHLVKINDSTGEFKSVVLFTFHSNFTAVASCQNTGPCYNALSVLSLKLSRILNKTRLACLTKDVDAHMLVTFLIFSKVPIALSKRIIMASE</sequence>
<gene>
    <name evidence="1" type="ORF">PoB_007354000</name>
</gene>
<dbReference type="AlphaFoldDB" id="A0AAV4DSB1"/>
<dbReference type="EMBL" id="BLXT01008249">
    <property type="protein sequence ID" value="GFO47035.1"/>
    <property type="molecule type" value="Genomic_DNA"/>
</dbReference>
<keyword evidence="2" id="KW-1185">Reference proteome</keyword>
<organism evidence="1 2">
    <name type="scientific">Plakobranchus ocellatus</name>
    <dbReference type="NCBI Taxonomy" id="259542"/>
    <lineage>
        <taxon>Eukaryota</taxon>
        <taxon>Metazoa</taxon>
        <taxon>Spiralia</taxon>
        <taxon>Lophotrochozoa</taxon>
        <taxon>Mollusca</taxon>
        <taxon>Gastropoda</taxon>
        <taxon>Heterobranchia</taxon>
        <taxon>Euthyneura</taxon>
        <taxon>Panpulmonata</taxon>
        <taxon>Sacoglossa</taxon>
        <taxon>Placobranchoidea</taxon>
        <taxon>Plakobranchidae</taxon>
        <taxon>Plakobranchus</taxon>
    </lineage>
</organism>
<accession>A0AAV4DSB1</accession>
<dbReference type="Proteomes" id="UP000735302">
    <property type="component" value="Unassembled WGS sequence"/>
</dbReference>
<comment type="caution">
    <text evidence="1">The sequence shown here is derived from an EMBL/GenBank/DDBJ whole genome shotgun (WGS) entry which is preliminary data.</text>
</comment>
<evidence type="ECO:0000313" key="1">
    <source>
        <dbReference type="EMBL" id="GFO47035.1"/>
    </source>
</evidence>